<evidence type="ECO:0000313" key="4">
    <source>
        <dbReference type="Proteomes" id="UP001056132"/>
    </source>
</evidence>
<keyword evidence="3" id="KW-1185">Reference proteome</keyword>
<gene>
    <name evidence="1" type="ORF">FGG12_17810</name>
    <name evidence="2" type="ORF">M5D45_11905</name>
</gene>
<proteinExistence type="predicted"/>
<protein>
    <submittedName>
        <fullName evidence="2">Uncharacterized protein</fullName>
    </submittedName>
</protein>
<dbReference type="Proteomes" id="UP001056132">
    <property type="component" value="Chromosome 1"/>
</dbReference>
<evidence type="ECO:0000313" key="2">
    <source>
        <dbReference type="EMBL" id="URF03238.1"/>
    </source>
</evidence>
<dbReference type="EMBL" id="CP097330">
    <property type="protein sequence ID" value="URF03238.1"/>
    <property type="molecule type" value="Genomic_DNA"/>
</dbReference>
<evidence type="ECO:0000313" key="1">
    <source>
        <dbReference type="EMBL" id="TSP11492.1"/>
    </source>
</evidence>
<accession>A0AAE9L0V7</accession>
<dbReference type="RefSeq" id="WP_144199641.1">
    <property type="nucleotide sequence ID" value="NZ_CAJPVH010000021.1"/>
</dbReference>
<dbReference type="AlphaFoldDB" id="A0AAE9L0V7"/>
<dbReference type="EMBL" id="VCIZ01000010">
    <property type="protein sequence ID" value="TSP11492.1"/>
    <property type="molecule type" value="Genomic_DNA"/>
</dbReference>
<dbReference type="KEGG" id="ccam:M5D45_11905"/>
<organism evidence="2 4">
    <name type="scientific">Cupriavidus campinensis</name>
    <dbReference type="NCBI Taxonomy" id="151783"/>
    <lineage>
        <taxon>Bacteria</taxon>
        <taxon>Pseudomonadati</taxon>
        <taxon>Pseudomonadota</taxon>
        <taxon>Betaproteobacteria</taxon>
        <taxon>Burkholderiales</taxon>
        <taxon>Burkholderiaceae</taxon>
        <taxon>Cupriavidus</taxon>
    </lineage>
</organism>
<reference evidence="2" key="2">
    <citation type="journal article" date="2022" name="Microbiol. Resour. Announc.">
        <title>Genome Sequence of Cupriavidus campinensis Strain G5, a Member of a Bacterial Consortium Capable of Polyethylene Degradation.</title>
        <authorList>
            <person name="Schneider B."/>
            <person name="Pfeiffer F."/>
            <person name="Dyall-Smith M."/>
            <person name="Kunte H.J."/>
        </authorList>
    </citation>
    <scope>NUCLEOTIDE SEQUENCE</scope>
    <source>
        <strain evidence="2">G5</strain>
    </source>
</reference>
<dbReference type="Proteomes" id="UP000318943">
    <property type="component" value="Unassembled WGS sequence"/>
</dbReference>
<name>A0AAE9L0V7_9BURK</name>
<evidence type="ECO:0000313" key="3">
    <source>
        <dbReference type="Proteomes" id="UP000318943"/>
    </source>
</evidence>
<reference evidence="2" key="3">
    <citation type="submission" date="2022-05" db="EMBL/GenBank/DDBJ databases">
        <authorList>
            <person name="Kunte H.-J."/>
        </authorList>
    </citation>
    <scope>NUCLEOTIDE SEQUENCE</scope>
    <source>
        <strain evidence="2">G5</strain>
    </source>
</reference>
<reference evidence="1 3" key="1">
    <citation type="submission" date="2019-05" db="EMBL/GenBank/DDBJ databases">
        <title>Whole genome sequence analysis of Cupriavidus campinensis S14E4C strain.</title>
        <authorList>
            <person name="Abbaszade G."/>
            <person name="Szabo A."/>
            <person name="Toumi M."/>
            <person name="Toth E."/>
        </authorList>
    </citation>
    <scope>NUCLEOTIDE SEQUENCE [LARGE SCALE GENOMIC DNA]</scope>
    <source>
        <strain evidence="1 3">S14E4C</strain>
    </source>
</reference>
<sequence>MTTLTIQDLSSTATLDAKKMSAVSGGLGLFAPYTSVYSPFKLSIDKHTEINQQNQQMQSVTSAFGNGSAFQEHMKNTVTTSQTASNNVYGAV</sequence>